<dbReference type="Proteomes" id="UP000286974">
    <property type="component" value="Unassembled WGS sequence"/>
</dbReference>
<dbReference type="AlphaFoldDB" id="A0A401FJK2"/>
<comment type="caution">
    <text evidence="1">The sequence shown here is derived from an EMBL/GenBank/DDBJ whole genome shotgun (WGS) entry which is preliminary data.</text>
</comment>
<reference evidence="1 2" key="1">
    <citation type="submission" date="2017-11" db="EMBL/GenBank/DDBJ databases">
        <title>Draft Genome Sequence of Lactobacillus curieae NBRC 111893 isolated from Koso, a Japanese sugar-Vegetable Fermented Beverage.</title>
        <authorList>
            <person name="Chiou T.Y."/>
            <person name="Oshima K."/>
            <person name="Suda W."/>
            <person name="Hattori M."/>
            <person name="Takahashi T."/>
        </authorList>
    </citation>
    <scope>NUCLEOTIDE SEQUENCE [LARGE SCALE GENOMIC DNA]</scope>
    <source>
        <strain evidence="1 2">NBRC111893</strain>
    </source>
</reference>
<evidence type="ECO:0000313" key="1">
    <source>
        <dbReference type="EMBL" id="GAY72542.1"/>
    </source>
</evidence>
<sequence length="38" mass="4563">MFNKKEDTNRFSADIDELMDTNQNVDIIVDKILKFNTW</sequence>
<proteinExistence type="predicted"/>
<accession>A0A401FJK2</accession>
<name>A0A401FJK2_9LACO</name>
<dbReference type="EMBL" id="BEXA01000001">
    <property type="protein sequence ID" value="GAY72542.1"/>
    <property type="molecule type" value="Genomic_DNA"/>
</dbReference>
<organism evidence="1 2">
    <name type="scientific">Lentilactobacillus kosonis</name>
    <dbReference type="NCBI Taxonomy" id="2810561"/>
    <lineage>
        <taxon>Bacteria</taxon>
        <taxon>Bacillati</taxon>
        <taxon>Bacillota</taxon>
        <taxon>Bacilli</taxon>
        <taxon>Lactobacillales</taxon>
        <taxon>Lactobacillaceae</taxon>
        <taxon>Lentilactobacillus</taxon>
    </lineage>
</organism>
<gene>
    <name evidence="1" type="ORF">NBRC111893_688</name>
</gene>
<keyword evidence="2" id="KW-1185">Reference proteome</keyword>
<evidence type="ECO:0000313" key="2">
    <source>
        <dbReference type="Proteomes" id="UP000286974"/>
    </source>
</evidence>
<protein>
    <submittedName>
        <fullName evidence="1">Uncharacterized protein</fullName>
    </submittedName>
</protein>